<evidence type="ECO:0000313" key="2">
    <source>
        <dbReference type="Proteomes" id="UP000784294"/>
    </source>
</evidence>
<proteinExistence type="predicted"/>
<accession>A0A3S5A5R1</accession>
<reference evidence="1" key="1">
    <citation type="submission" date="2018-11" db="EMBL/GenBank/DDBJ databases">
        <authorList>
            <consortium name="Pathogen Informatics"/>
        </authorList>
    </citation>
    <scope>NUCLEOTIDE SEQUENCE</scope>
</reference>
<dbReference type="EMBL" id="CAAALY010094363">
    <property type="protein sequence ID" value="VEL28352.1"/>
    <property type="molecule type" value="Genomic_DNA"/>
</dbReference>
<organism evidence="1 2">
    <name type="scientific">Protopolystoma xenopodis</name>
    <dbReference type="NCBI Taxonomy" id="117903"/>
    <lineage>
        <taxon>Eukaryota</taxon>
        <taxon>Metazoa</taxon>
        <taxon>Spiralia</taxon>
        <taxon>Lophotrochozoa</taxon>
        <taxon>Platyhelminthes</taxon>
        <taxon>Monogenea</taxon>
        <taxon>Polyopisthocotylea</taxon>
        <taxon>Polystomatidea</taxon>
        <taxon>Polystomatidae</taxon>
        <taxon>Protopolystoma</taxon>
    </lineage>
</organism>
<protein>
    <submittedName>
        <fullName evidence="1">Uncharacterized protein</fullName>
    </submittedName>
</protein>
<comment type="caution">
    <text evidence="1">The sequence shown here is derived from an EMBL/GenBank/DDBJ whole genome shotgun (WGS) entry which is preliminary data.</text>
</comment>
<dbReference type="Proteomes" id="UP000784294">
    <property type="component" value="Unassembled WGS sequence"/>
</dbReference>
<keyword evidence="2" id="KW-1185">Reference proteome</keyword>
<sequence length="122" mass="13807">MLHLTRIGLISRLQAHRGQCLSLIRQFMTPVKLILPARSTSAMAYLPSSHLRKGHKENDSNGSCHSSTRRYSRSLAINFPSPLNQPSIRPTGTAEHCDAKRRLSPRLMCFYHLLKQLPSMDV</sequence>
<dbReference type="AlphaFoldDB" id="A0A3S5A5R1"/>
<name>A0A3S5A5R1_9PLAT</name>
<gene>
    <name evidence="1" type="ORF">PXEA_LOCUS21792</name>
</gene>
<evidence type="ECO:0000313" key="1">
    <source>
        <dbReference type="EMBL" id="VEL28352.1"/>
    </source>
</evidence>